<gene>
    <name evidence="10" type="ORF">C7A17_15255</name>
</gene>
<dbReference type="InterPro" id="IPR051786">
    <property type="entry name" value="ASN_synthetase/amidase"/>
</dbReference>
<dbReference type="Pfam" id="PF00733">
    <property type="entry name" value="Asn_synthase"/>
    <property type="match status" value="1"/>
</dbReference>
<evidence type="ECO:0000256" key="8">
    <source>
        <dbReference type="PIRSR" id="PIRSR001589-2"/>
    </source>
</evidence>
<dbReference type="Pfam" id="PF13537">
    <property type="entry name" value="GATase_7"/>
    <property type="match status" value="1"/>
</dbReference>
<dbReference type="GO" id="GO:0004066">
    <property type="term" value="F:asparagine synthase (glutamine-hydrolyzing) activity"/>
    <property type="evidence" value="ECO:0007669"/>
    <property type="project" value="UniProtKB-EC"/>
</dbReference>
<dbReference type="CDD" id="cd00712">
    <property type="entry name" value="AsnB"/>
    <property type="match status" value="1"/>
</dbReference>
<dbReference type="Proteomes" id="UP000238327">
    <property type="component" value="Chromosome"/>
</dbReference>
<dbReference type="InterPro" id="IPR001962">
    <property type="entry name" value="Asn_synthase"/>
</dbReference>
<dbReference type="GO" id="GO:0006529">
    <property type="term" value="P:asparagine biosynthetic process"/>
    <property type="evidence" value="ECO:0007669"/>
    <property type="project" value="InterPro"/>
</dbReference>
<evidence type="ECO:0000256" key="3">
    <source>
        <dbReference type="ARBA" id="ARBA00012737"/>
    </source>
</evidence>
<keyword evidence="4 8" id="KW-0547">Nucleotide-binding</keyword>
<dbReference type="PANTHER" id="PTHR43284:SF1">
    <property type="entry name" value="ASPARAGINE SYNTHETASE"/>
    <property type="match status" value="1"/>
</dbReference>
<dbReference type="SUPFAM" id="SSF56235">
    <property type="entry name" value="N-terminal nucleophile aminohydrolases (Ntn hydrolases)"/>
    <property type="match status" value="1"/>
</dbReference>
<keyword evidence="5 8" id="KW-0067">ATP-binding</keyword>
<dbReference type="PIRSF" id="PIRSF001589">
    <property type="entry name" value="Asn_synthetase_glu-h"/>
    <property type="match status" value="1"/>
</dbReference>
<organism evidence="10 11">
    <name type="scientific">Ectopseudomonas mendocina</name>
    <name type="common">Pseudomonas mendocina</name>
    <dbReference type="NCBI Taxonomy" id="300"/>
    <lineage>
        <taxon>Bacteria</taxon>
        <taxon>Pseudomonadati</taxon>
        <taxon>Pseudomonadota</taxon>
        <taxon>Gammaproteobacteria</taxon>
        <taxon>Pseudomonadales</taxon>
        <taxon>Pseudomonadaceae</taxon>
        <taxon>Ectopseudomonas</taxon>
    </lineage>
</organism>
<comment type="catalytic activity">
    <reaction evidence="7">
        <text>L-aspartate + L-glutamine + ATP + H2O = L-asparagine + L-glutamate + AMP + diphosphate + H(+)</text>
        <dbReference type="Rhea" id="RHEA:12228"/>
        <dbReference type="ChEBI" id="CHEBI:15377"/>
        <dbReference type="ChEBI" id="CHEBI:15378"/>
        <dbReference type="ChEBI" id="CHEBI:29985"/>
        <dbReference type="ChEBI" id="CHEBI:29991"/>
        <dbReference type="ChEBI" id="CHEBI:30616"/>
        <dbReference type="ChEBI" id="CHEBI:33019"/>
        <dbReference type="ChEBI" id="CHEBI:58048"/>
        <dbReference type="ChEBI" id="CHEBI:58359"/>
        <dbReference type="ChEBI" id="CHEBI:456215"/>
        <dbReference type="EC" id="6.3.5.4"/>
    </reaction>
</comment>
<evidence type="ECO:0000256" key="2">
    <source>
        <dbReference type="ARBA" id="ARBA00005752"/>
    </source>
</evidence>
<reference evidence="10 11" key="1">
    <citation type="submission" date="2018-03" db="EMBL/GenBank/DDBJ databases">
        <title>Complete genome sequence and methylome analysis of Pseudomonas mendocina NEB 698.</title>
        <authorList>
            <person name="Morgan R.D."/>
        </authorList>
    </citation>
    <scope>NUCLEOTIDE SEQUENCE [LARGE SCALE GENOMIC DNA]</scope>
    <source>
        <strain evidence="10 11">NEB698</strain>
    </source>
</reference>
<evidence type="ECO:0000256" key="5">
    <source>
        <dbReference type="ARBA" id="ARBA00022840"/>
    </source>
</evidence>
<evidence type="ECO:0000259" key="9">
    <source>
        <dbReference type="PROSITE" id="PS51278"/>
    </source>
</evidence>
<evidence type="ECO:0000256" key="7">
    <source>
        <dbReference type="ARBA" id="ARBA00048741"/>
    </source>
</evidence>
<dbReference type="OrthoDB" id="9763290at2"/>
<sequence length="647" mass="73266">MSAICGLIQLDKTPNAARRCSIVHAALEPYGRHTQGMWDGLHAALGSRLTRLLPEDQHDHQPLQGGNGRFVLVADVRLDNRAELGHKLNIPSVRLKHMADADVLLTAYEKWEQQLLDHLLGDFAFAIWDKERQSLFIARDQMGKRPLFYHQGNGWFGFASMPAGLLALPEVATAPDEERIRDLLLLLPDTSEHSYFANIKRLLPGHWALLHADGTYHSRRYWEPSTEERIYFKSNDDYVDAFVEKLEEAVRCRLRSTGGIASQLSAGFDSATISSIAARQLAETSQSLHAFTSVPNPAGLPTSSRQVLDEGPLAAQVAALFPNIHHHLVRTDEASIVDMLEKMFRLYNRPAKNVVNLLWDMHIARISATQGATTLLVGDLGNFTISYHGDHVLNSLLRERKISVLLQQLNFQLRGISNRARLHTLYKMLAPSLPGKLQSFLEPTIQRIRGNISLAQGINPTLLADPILQEYCSQLGRYPNMTTRREESRQWRKKVLTRLDSAEYGKGRLALSGVDGRDPTADIRLINYCQSIPVEQFHKNGTNRWLLRRALKRYWPSATINSRTKGKQGADWKYKINKEQHELYRELELFQKQPLACSLLDMSFIQNQLEAFSSSDQSSETQKNFKLLRLIAIGHFIHMAAAKNMLP</sequence>
<evidence type="ECO:0000256" key="1">
    <source>
        <dbReference type="ARBA" id="ARBA00005187"/>
    </source>
</evidence>
<keyword evidence="6" id="KW-0315">Glutamine amidotransferase</keyword>
<name>A0A2R3QQK9_ECTME</name>
<feature type="domain" description="Glutamine amidotransferase type-2" evidence="9">
    <location>
        <begin position="5"/>
        <end position="213"/>
    </location>
</feature>
<accession>A0A2R3QQK9</accession>
<dbReference type="RefSeq" id="WP_106738811.1">
    <property type="nucleotide sequence ID" value="NZ_CP027657.1"/>
</dbReference>
<proteinExistence type="inferred from homology"/>
<dbReference type="InterPro" id="IPR017932">
    <property type="entry name" value="GATase_2_dom"/>
</dbReference>
<comment type="pathway">
    <text evidence="1">Amino-acid biosynthesis; L-asparagine biosynthesis; L-asparagine from L-aspartate (L-Gln route): step 1/1.</text>
</comment>
<protein>
    <recommendedName>
        <fullName evidence="3">asparagine synthase (glutamine-hydrolyzing)</fullName>
        <ecNumber evidence="3">6.3.5.4</ecNumber>
    </recommendedName>
</protein>
<dbReference type="EMBL" id="CP027657">
    <property type="protein sequence ID" value="AVO54065.1"/>
    <property type="molecule type" value="Genomic_DNA"/>
</dbReference>
<evidence type="ECO:0000313" key="11">
    <source>
        <dbReference type="Proteomes" id="UP000238327"/>
    </source>
</evidence>
<dbReference type="GO" id="GO:0005524">
    <property type="term" value="F:ATP binding"/>
    <property type="evidence" value="ECO:0007669"/>
    <property type="project" value="UniProtKB-KW"/>
</dbReference>
<evidence type="ECO:0000256" key="6">
    <source>
        <dbReference type="ARBA" id="ARBA00022962"/>
    </source>
</evidence>
<comment type="similarity">
    <text evidence="2">Belongs to the asparagine synthetase family.</text>
</comment>
<dbReference type="AlphaFoldDB" id="A0A2R3QQK9"/>
<dbReference type="Gene3D" id="3.60.20.10">
    <property type="entry name" value="Glutamine Phosphoribosylpyrophosphate, subunit 1, domain 1"/>
    <property type="match status" value="1"/>
</dbReference>
<dbReference type="PANTHER" id="PTHR43284">
    <property type="entry name" value="ASPARAGINE SYNTHETASE (GLUTAMINE-HYDROLYZING)"/>
    <property type="match status" value="1"/>
</dbReference>
<evidence type="ECO:0000313" key="10">
    <source>
        <dbReference type="EMBL" id="AVO54065.1"/>
    </source>
</evidence>
<evidence type="ECO:0000256" key="4">
    <source>
        <dbReference type="ARBA" id="ARBA00022741"/>
    </source>
</evidence>
<dbReference type="EC" id="6.3.5.4" evidence="3"/>
<dbReference type="SUPFAM" id="SSF52402">
    <property type="entry name" value="Adenine nucleotide alpha hydrolases-like"/>
    <property type="match status" value="1"/>
</dbReference>
<dbReference type="InterPro" id="IPR033738">
    <property type="entry name" value="AsnB_N"/>
</dbReference>
<dbReference type="InterPro" id="IPR029055">
    <property type="entry name" value="Ntn_hydrolases_N"/>
</dbReference>
<dbReference type="PROSITE" id="PS51278">
    <property type="entry name" value="GATASE_TYPE_2"/>
    <property type="match status" value="1"/>
</dbReference>
<dbReference type="Gene3D" id="3.40.50.620">
    <property type="entry name" value="HUPs"/>
    <property type="match status" value="2"/>
</dbReference>
<feature type="binding site" evidence="8">
    <location>
        <position position="294"/>
    </location>
    <ligand>
        <name>ATP</name>
        <dbReference type="ChEBI" id="CHEBI:30616"/>
    </ligand>
</feature>
<dbReference type="InterPro" id="IPR006426">
    <property type="entry name" value="Asn_synth_AEB"/>
</dbReference>
<dbReference type="InterPro" id="IPR014729">
    <property type="entry name" value="Rossmann-like_a/b/a_fold"/>
</dbReference>
<feature type="binding site" evidence="8">
    <location>
        <position position="100"/>
    </location>
    <ligand>
        <name>L-glutamine</name>
        <dbReference type="ChEBI" id="CHEBI:58359"/>
    </ligand>
</feature>